<evidence type="ECO:0000313" key="4">
    <source>
        <dbReference type="EMBL" id="CAJ1951248.1"/>
    </source>
</evidence>
<comment type="caution">
    <text evidence="3">The sequence shown here is derived from an EMBL/GenBank/DDBJ whole genome shotgun (WGS) entry which is preliminary data.</text>
</comment>
<evidence type="ECO:0000313" key="3">
    <source>
        <dbReference type="EMBL" id="CAJ1944647.1"/>
    </source>
</evidence>
<gene>
    <name evidence="4" type="ORF">CYCCA115_LOCUS12979</name>
    <name evidence="3" type="ORF">CYCCA115_LOCUS8994</name>
</gene>
<organism evidence="3 5">
    <name type="scientific">Cylindrotheca closterium</name>
    <dbReference type="NCBI Taxonomy" id="2856"/>
    <lineage>
        <taxon>Eukaryota</taxon>
        <taxon>Sar</taxon>
        <taxon>Stramenopiles</taxon>
        <taxon>Ochrophyta</taxon>
        <taxon>Bacillariophyta</taxon>
        <taxon>Bacillariophyceae</taxon>
        <taxon>Bacillariophycidae</taxon>
        <taxon>Bacillariales</taxon>
        <taxon>Bacillariaceae</taxon>
        <taxon>Cylindrotheca</taxon>
    </lineage>
</organism>
<keyword evidence="2" id="KW-0472">Membrane</keyword>
<feature type="region of interest" description="Disordered" evidence="1">
    <location>
        <begin position="219"/>
        <end position="238"/>
    </location>
</feature>
<evidence type="ECO:0000256" key="1">
    <source>
        <dbReference type="SAM" id="MobiDB-lite"/>
    </source>
</evidence>
<evidence type="ECO:0000313" key="5">
    <source>
        <dbReference type="Proteomes" id="UP001295423"/>
    </source>
</evidence>
<dbReference type="EMBL" id="CAKOGP040001225">
    <property type="protein sequence ID" value="CAJ1944647.1"/>
    <property type="molecule type" value="Genomic_DNA"/>
</dbReference>
<dbReference type="EMBL" id="CAKOGP040001781">
    <property type="protein sequence ID" value="CAJ1951248.1"/>
    <property type="molecule type" value="Genomic_DNA"/>
</dbReference>
<feature type="transmembrane region" description="Helical" evidence="2">
    <location>
        <begin position="114"/>
        <end position="138"/>
    </location>
</feature>
<keyword evidence="2" id="KW-0812">Transmembrane</keyword>
<accession>A0AAD2FK22</accession>
<keyword evidence="2" id="KW-1133">Transmembrane helix</keyword>
<dbReference type="AlphaFoldDB" id="A0AAD2FK22"/>
<keyword evidence="5" id="KW-1185">Reference proteome</keyword>
<dbReference type="Proteomes" id="UP001295423">
    <property type="component" value="Unassembled WGS sequence"/>
</dbReference>
<protein>
    <submittedName>
        <fullName evidence="3">Uncharacterized protein</fullName>
    </submittedName>
</protein>
<proteinExistence type="predicted"/>
<reference evidence="3" key="1">
    <citation type="submission" date="2023-08" db="EMBL/GenBank/DDBJ databases">
        <authorList>
            <person name="Audoor S."/>
            <person name="Bilcke G."/>
        </authorList>
    </citation>
    <scope>NUCLEOTIDE SEQUENCE</scope>
</reference>
<sequence>MVVHVFLLEDFRLLMHNYLENSTYGGTCIPPGGLPIADAQLFGKYVYLLMSLFGSQEDATMDQIYGGDYEDSVFRASLFGQNLLHLCKLPQHTAIVRLWRCRPRQCTLQWMEDLCALFGEVTAMILWLALLWWLQLWWAAMNSPKPLCYLDKFQLLYERVERKWDPAELDVNGHTWSHSFSSSFFGTAIPPVLPPRGPDSFRHGLSDGVQTPLAKRQRLELPPAGPPPGPPRPEHTVPFTAKKPLFKSLLPVEAGQSVYEAVLMKKLVRGDSPLLLNPQGMLKHPICFRAAFEGSCLCNNGTGICQSRGFAKSKGVGRDCLHVDLADPRWHAPAYAEANWAPVVKFVKLYQEKGVLGPSDWFKALTPSAQWAP</sequence>
<name>A0AAD2FK22_9STRA</name>
<evidence type="ECO:0000256" key="2">
    <source>
        <dbReference type="SAM" id="Phobius"/>
    </source>
</evidence>